<organism evidence="2">
    <name type="scientific">bioreactor metagenome</name>
    <dbReference type="NCBI Taxonomy" id="1076179"/>
    <lineage>
        <taxon>unclassified sequences</taxon>
        <taxon>metagenomes</taxon>
        <taxon>ecological metagenomes</taxon>
    </lineage>
</organism>
<dbReference type="AlphaFoldDB" id="A0A644WP64"/>
<dbReference type="EMBL" id="VSSQ01001134">
    <property type="protein sequence ID" value="MPM05469.1"/>
    <property type="molecule type" value="Genomic_DNA"/>
</dbReference>
<evidence type="ECO:0000256" key="1">
    <source>
        <dbReference type="SAM" id="Phobius"/>
    </source>
</evidence>
<reference evidence="2" key="1">
    <citation type="submission" date="2019-08" db="EMBL/GenBank/DDBJ databases">
        <authorList>
            <person name="Kucharzyk K."/>
            <person name="Murdoch R.W."/>
            <person name="Higgins S."/>
            <person name="Loffler F."/>
        </authorList>
    </citation>
    <scope>NUCLEOTIDE SEQUENCE</scope>
</reference>
<keyword evidence="1" id="KW-0812">Transmembrane</keyword>
<sequence length="42" mass="4914">MIINVMLRLINSNLLIVETFYTGNKSFVYGLVFLLIFLLFVM</sequence>
<comment type="caution">
    <text evidence="2">The sequence shown here is derived from an EMBL/GenBank/DDBJ whole genome shotgun (WGS) entry which is preliminary data.</text>
</comment>
<feature type="transmembrane region" description="Helical" evidence="1">
    <location>
        <begin position="20"/>
        <end position="41"/>
    </location>
</feature>
<keyword evidence="1" id="KW-0472">Membrane</keyword>
<evidence type="ECO:0000313" key="2">
    <source>
        <dbReference type="EMBL" id="MPM05469.1"/>
    </source>
</evidence>
<proteinExistence type="predicted"/>
<accession>A0A644WP64</accession>
<gene>
    <name evidence="2" type="ORF">SDC9_51759</name>
</gene>
<keyword evidence="1" id="KW-1133">Transmembrane helix</keyword>
<protein>
    <submittedName>
        <fullName evidence="2">Uncharacterized protein</fullName>
    </submittedName>
</protein>
<name>A0A644WP64_9ZZZZ</name>